<accession>A0A9W8B334</accession>
<dbReference type="EMBL" id="JANBQB010001005">
    <property type="protein sequence ID" value="KAJ1972626.1"/>
    <property type="molecule type" value="Genomic_DNA"/>
</dbReference>
<feature type="non-terminal residue" evidence="1">
    <location>
        <position position="1"/>
    </location>
</feature>
<gene>
    <name evidence="1" type="ORF">H4R34_005348</name>
</gene>
<comment type="caution">
    <text evidence="1">The sequence shown here is derived from an EMBL/GenBank/DDBJ whole genome shotgun (WGS) entry which is preliminary data.</text>
</comment>
<reference evidence="1" key="1">
    <citation type="submission" date="2022-07" db="EMBL/GenBank/DDBJ databases">
        <title>Phylogenomic reconstructions and comparative analyses of Kickxellomycotina fungi.</title>
        <authorList>
            <person name="Reynolds N.K."/>
            <person name="Stajich J.E."/>
            <person name="Barry K."/>
            <person name="Grigoriev I.V."/>
            <person name="Crous P."/>
            <person name="Smith M.E."/>
        </authorList>
    </citation>
    <scope>NUCLEOTIDE SEQUENCE</scope>
    <source>
        <strain evidence="1">RSA 567</strain>
    </source>
</reference>
<evidence type="ECO:0000313" key="2">
    <source>
        <dbReference type="Proteomes" id="UP001151582"/>
    </source>
</evidence>
<organism evidence="1 2">
    <name type="scientific">Dimargaris verticillata</name>
    <dbReference type="NCBI Taxonomy" id="2761393"/>
    <lineage>
        <taxon>Eukaryota</taxon>
        <taxon>Fungi</taxon>
        <taxon>Fungi incertae sedis</taxon>
        <taxon>Zoopagomycota</taxon>
        <taxon>Kickxellomycotina</taxon>
        <taxon>Dimargaritomycetes</taxon>
        <taxon>Dimargaritales</taxon>
        <taxon>Dimargaritaceae</taxon>
        <taxon>Dimargaris</taxon>
    </lineage>
</organism>
<proteinExistence type="predicted"/>
<dbReference type="OrthoDB" id="10378919at2759"/>
<protein>
    <submittedName>
        <fullName evidence="1">Uncharacterized protein</fullName>
    </submittedName>
</protein>
<evidence type="ECO:0000313" key="1">
    <source>
        <dbReference type="EMBL" id="KAJ1972626.1"/>
    </source>
</evidence>
<name>A0A9W8B334_9FUNG</name>
<dbReference type="AlphaFoldDB" id="A0A9W8B334"/>
<keyword evidence="2" id="KW-1185">Reference proteome</keyword>
<sequence>ARTVVSYLVGFPIETEDQAYSAVKALTRTCFYDLQPFIAPIYRTNLGSIAHTLNQFKHFTAGQAEIAAAFGLGGQLPKDELQRMQSLISELEVGDYPFSELVGPRLQTLAPLVFHYTTGYPEVAFSAWTQLLAQPASEYVISANQLMAWFAPQWAQELTLLHKHYAFRLQTKHDLLTSLFDGLVSAALLQGDMEFVFRVYDEYKPYARHFPLGWHPLTKAVLVGAQNNYQGTDALAKQLSTFQLQSACGCAAAYQLLNATTNLNAAMGGACSLSRTNVATCNLYLNLPLGYSPDQTLAKVLTMKLLKSDYIRA</sequence>
<dbReference type="Proteomes" id="UP001151582">
    <property type="component" value="Unassembled WGS sequence"/>
</dbReference>